<gene>
    <name evidence="2" type="ORF">LXO92_14720</name>
</gene>
<evidence type="ECO:0000256" key="1">
    <source>
        <dbReference type="SAM" id="Coils"/>
    </source>
</evidence>
<keyword evidence="1" id="KW-0175">Coiled coil</keyword>
<dbReference type="RefSeq" id="WP_232891240.1">
    <property type="nucleotide sequence ID" value="NZ_JAJSPM010000009.1"/>
</dbReference>
<comment type="caution">
    <text evidence="2">The sequence shown here is derived from an EMBL/GenBank/DDBJ whole genome shotgun (WGS) entry which is preliminary data.</text>
</comment>
<reference evidence="2 3" key="1">
    <citation type="journal article" date="2024" name="Pathogens">
        <title>Characterization of a Novel Species of Legionella Isolated from a Healthcare Facility: Legionella resiliens sp. nov.</title>
        <authorList>
            <person name="Cristino S."/>
            <person name="Pascale M.R."/>
            <person name="Marino F."/>
            <person name="Derelitto C."/>
            <person name="Salaris S."/>
            <person name="Orsini M."/>
            <person name="Squarzoni S."/>
            <person name="Grottola A."/>
            <person name="Girolamini L."/>
        </authorList>
    </citation>
    <scope>NUCLEOTIDE SEQUENCE [LARGE SCALE GENOMIC DNA]</scope>
    <source>
        <strain evidence="2 3">8cVS16</strain>
    </source>
</reference>
<sequence length="464" mass="53953">MQLFSDIGPMLIQYKEANTHGRRTMVQDKIAEIKKLSGQVTDQTQAKTHYKVLAYAATFINYADVLHRMEHQQYFDILFDFYDMEMDKQLSSWFEFGKTPGQMRLKHPIREYTPEIWEKFRTAQKTHLKKTNKSHLFNLDELNIDCPPAAQLYPIQIQMGGKLENEAVDRIHVDPQGRIRFAQHHGFYLLPGGGMIEISNVAKIDDLQRKILEEHLEEEHANLYIKAAELYDQLTQHDFNAALIKAFLSKQAQSLSSELNDWLRAQILTQDSNATRLQRIINKLDHQIEKAKNNMDASLGKRSKERQLKNQHLLKSLIELRAVVQVETFKLTLLFDEALQYIKKNTICVDIQQYLETRVLGGSQISHSFIMCGQSLEEWFTLQFNGVEGEFGDDISGSEIERLTLLEALSKFRRVKFSHILIGLAAYEKCLDNGTLRVENIWNEAQFERVRQVMLEEASKFLER</sequence>
<feature type="coiled-coil region" evidence="1">
    <location>
        <begin position="274"/>
        <end position="301"/>
    </location>
</feature>
<name>A0ABS8XC74_9GAMM</name>
<organism evidence="2 3">
    <name type="scientific">Legionella resiliens</name>
    <dbReference type="NCBI Taxonomy" id="2905958"/>
    <lineage>
        <taxon>Bacteria</taxon>
        <taxon>Pseudomonadati</taxon>
        <taxon>Pseudomonadota</taxon>
        <taxon>Gammaproteobacteria</taxon>
        <taxon>Legionellales</taxon>
        <taxon>Legionellaceae</taxon>
        <taxon>Legionella</taxon>
    </lineage>
</organism>
<accession>A0ABS8XC74</accession>
<protein>
    <recommendedName>
        <fullName evidence="4">Substrate of the Dot/Icm secretion system</fullName>
    </recommendedName>
</protein>
<evidence type="ECO:0000313" key="3">
    <source>
        <dbReference type="Proteomes" id="UP001320170"/>
    </source>
</evidence>
<keyword evidence="3" id="KW-1185">Reference proteome</keyword>
<proteinExistence type="predicted"/>
<dbReference type="Proteomes" id="UP001320170">
    <property type="component" value="Unassembled WGS sequence"/>
</dbReference>
<evidence type="ECO:0008006" key="4">
    <source>
        <dbReference type="Google" id="ProtNLM"/>
    </source>
</evidence>
<evidence type="ECO:0000313" key="2">
    <source>
        <dbReference type="EMBL" id="MCE3533624.1"/>
    </source>
</evidence>
<dbReference type="EMBL" id="JAJTND010000005">
    <property type="protein sequence ID" value="MCE3533624.1"/>
    <property type="molecule type" value="Genomic_DNA"/>
</dbReference>